<dbReference type="AlphaFoldDB" id="B8AVB0"/>
<dbReference type="HOGENOM" id="CLU_1698404_0_0_1"/>
<keyword evidence="3" id="KW-1185">Reference proteome</keyword>
<dbReference type="Proteomes" id="UP000007015">
    <property type="component" value="Chromosome 4"/>
</dbReference>
<dbReference type="EMBL" id="CM000129">
    <property type="protein sequence ID" value="EEC76778.1"/>
    <property type="molecule type" value="Genomic_DNA"/>
</dbReference>
<organism evidence="2 3">
    <name type="scientific">Oryza sativa subsp. indica</name>
    <name type="common">Rice</name>
    <dbReference type="NCBI Taxonomy" id="39946"/>
    <lineage>
        <taxon>Eukaryota</taxon>
        <taxon>Viridiplantae</taxon>
        <taxon>Streptophyta</taxon>
        <taxon>Embryophyta</taxon>
        <taxon>Tracheophyta</taxon>
        <taxon>Spermatophyta</taxon>
        <taxon>Magnoliopsida</taxon>
        <taxon>Liliopsida</taxon>
        <taxon>Poales</taxon>
        <taxon>Poaceae</taxon>
        <taxon>BOP clade</taxon>
        <taxon>Oryzoideae</taxon>
        <taxon>Oryzeae</taxon>
        <taxon>Oryzinae</taxon>
        <taxon>Oryza</taxon>
        <taxon>Oryza sativa</taxon>
    </lineage>
</organism>
<protein>
    <submittedName>
        <fullName evidence="2">Uncharacterized protein</fullName>
    </submittedName>
</protein>
<evidence type="ECO:0000256" key="1">
    <source>
        <dbReference type="SAM" id="MobiDB-lite"/>
    </source>
</evidence>
<dbReference type="Gramene" id="BGIOSGA015582-TA">
    <property type="protein sequence ID" value="BGIOSGA015582-PA"/>
    <property type="gene ID" value="BGIOSGA015582"/>
</dbReference>
<gene>
    <name evidence="2" type="ORF">OsI_14873</name>
</gene>
<sequence length="155" mass="17700">MAEAMYTAINMDIQETQERHVKHNTFLVWHGIIIWARSFTANLSSCPFLVMDSTLQSLTLSLHVKVLLCRLPTHTWLLQFSAASTLVTIYTSELSRFSSARKLGVLTKSNYWVCFFPRIKISLSVPAKHEENNVVNIEESSDNSEEARRRGARVN</sequence>
<accession>B8AVB0</accession>
<proteinExistence type="predicted"/>
<evidence type="ECO:0000313" key="2">
    <source>
        <dbReference type="EMBL" id="EEC76778.1"/>
    </source>
</evidence>
<reference evidence="2 3" key="1">
    <citation type="journal article" date="2005" name="PLoS Biol.">
        <title>The genomes of Oryza sativa: a history of duplications.</title>
        <authorList>
            <person name="Yu J."/>
            <person name="Wang J."/>
            <person name="Lin W."/>
            <person name="Li S."/>
            <person name="Li H."/>
            <person name="Zhou J."/>
            <person name="Ni P."/>
            <person name="Dong W."/>
            <person name="Hu S."/>
            <person name="Zeng C."/>
            <person name="Zhang J."/>
            <person name="Zhang Y."/>
            <person name="Li R."/>
            <person name="Xu Z."/>
            <person name="Li S."/>
            <person name="Li X."/>
            <person name="Zheng H."/>
            <person name="Cong L."/>
            <person name="Lin L."/>
            <person name="Yin J."/>
            <person name="Geng J."/>
            <person name="Li G."/>
            <person name="Shi J."/>
            <person name="Liu J."/>
            <person name="Lv H."/>
            <person name="Li J."/>
            <person name="Wang J."/>
            <person name="Deng Y."/>
            <person name="Ran L."/>
            <person name="Shi X."/>
            <person name="Wang X."/>
            <person name="Wu Q."/>
            <person name="Li C."/>
            <person name="Ren X."/>
            <person name="Wang J."/>
            <person name="Wang X."/>
            <person name="Li D."/>
            <person name="Liu D."/>
            <person name="Zhang X."/>
            <person name="Ji Z."/>
            <person name="Zhao W."/>
            <person name="Sun Y."/>
            <person name="Zhang Z."/>
            <person name="Bao J."/>
            <person name="Han Y."/>
            <person name="Dong L."/>
            <person name="Ji J."/>
            <person name="Chen P."/>
            <person name="Wu S."/>
            <person name="Liu J."/>
            <person name="Xiao Y."/>
            <person name="Bu D."/>
            <person name="Tan J."/>
            <person name="Yang L."/>
            <person name="Ye C."/>
            <person name="Zhang J."/>
            <person name="Xu J."/>
            <person name="Zhou Y."/>
            <person name="Yu Y."/>
            <person name="Zhang B."/>
            <person name="Zhuang S."/>
            <person name="Wei H."/>
            <person name="Liu B."/>
            <person name="Lei M."/>
            <person name="Yu H."/>
            <person name="Li Y."/>
            <person name="Xu H."/>
            <person name="Wei S."/>
            <person name="He X."/>
            <person name="Fang L."/>
            <person name="Zhang Z."/>
            <person name="Zhang Y."/>
            <person name="Huang X."/>
            <person name="Su Z."/>
            <person name="Tong W."/>
            <person name="Li J."/>
            <person name="Tong Z."/>
            <person name="Li S."/>
            <person name="Ye J."/>
            <person name="Wang L."/>
            <person name="Fang L."/>
            <person name="Lei T."/>
            <person name="Chen C."/>
            <person name="Chen H."/>
            <person name="Xu Z."/>
            <person name="Li H."/>
            <person name="Huang H."/>
            <person name="Zhang F."/>
            <person name="Xu H."/>
            <person name="Li N."/>
            <person name="Zhao C."/>
            <person name="Li S."/>
            <person name="Dong L."/>
            <person name="Huang Y."/>
            <person name="Li L."/>
            <person name="Xi Y."/>
            <person name="Qi Q."/>
            <person name="Li W."/>
            <person name="Zhang B."/>
            <person name="Hu W."/>
            <person name="Zhang Y."/>
            <person name="Tian X."/>
            <person name="Jiao Y."/>
            <person name="Liang X."/>
            <person name="Jin J."/>
            <person name="Gao L."/>
            <person name="Zheng W."/>
            <person name="Hao B."/>
            <person name="Liu S."/>
            <person name="Wang W."/>
            <person name="Yuan L."/>
            <person name="Cao M."/>
            <person name="McDermott J."/>
            <person name="Samudrala R."/>
            <person name="Wang J."/>
            <person name="Wong G.K."/>
            <person name="Yang H."/>
        </authorList>
    </citation>
    <scope>NUCLEOTIDE SEQUENCE [LARGE SCALE GENOMIC DNA]</scope>
    <source>
        <strain evidence="3">cv. 93-11</strain>
    </source>
</reference>
<feature type="region of interest" description="Disordered" evidence="1">
    <location>
        <begin position="136"/>
        <end position="155"/>
    </location>
</feature>
<evidence type="ECO:0000313" key="3">
    <source>
        <dbReference type="Proteomes" id="UP000007015"/>
    </source>
</evidence>
<name>B8AVB0_ORYSI</name>